<dbReference type="EMBL" id="CAAALY010002822">
    <property type="protein sequence ID" value="VEL07952.1"/>
    <property type="molecule type" value="Genomic_DNA"/>
</dbReference>
<evidence type="ECO:0000256" key="1">
    <source>
        <dbReference type="SAM" id="MobiDB-lite"/>
    </source>
</evidence>
<name>A0A3S4ZZD6_9PLAT</name>
<accession>A0A3S4ZZD6</accession>
<proteinExistence type="predicted"/>
<comment type="caution">
    <text evidence="2">The sequence shown here is derived from an EMBL/GenBank/DDBJ whole genome shotgun (WGS) entry which is preliminary data.</text>
</comment>
<sequence length="140" mass="15766">MIPRSDVMCYMTDESLAPFYRNRRNPPSSSGGSDLRISSRNTSTRNGSKLNNYETRDSSKPELFFTYILIYIPTFVPFIQDALSIDSLIFRLVVKSHNRQNVGISTTSSAILCRSHVQPLLIAVLSSDDLFCMGRHVTPT</sequence>
<feature type="compositionally biased region" description="Polar residues" evidence="1">
    <location>
        <begin position="41"/>
        <end position="53"/>
    </location>
</feature>
<gene>
    <name evidence="2" type="ORF">PXEA_LOCUS1392</name>
</gene>
<feature type="region of interest" description="Disordered" evidence="1">
    <location>
        <begin position="20"/>
        <end position="56"/>
    </location>
</feature>
<evidence type="ECO:0000313" key="3">
    <source>
        <dbReference type="Proteomes" id="UP000784294"/>
    </source>
</evidence>
<dbReference type="AlphaFoldDB" id="A0A3S4ZZD6"/>
<reference evidence="2" key="1">
    <citation type="submission" date="2018-11" db="EMBL/GenBank/DDBJ databases">
        <authorList>
            <consortium name="Pathogen Informatics"/>
        </authorList>
    </citation>
    <scope>NUCLEOTIDE SEQUENCE</scope>
</reference>
<keyword evidence="3" id="KW-1185">Reference proteome</keyword>
<dbReference type="Proteomes" id="UP000784294">
    <property type="component" value="Unassembled WGS sequence"/>
</dbReference>
<organism evidence="2 3">
    <name type="scientific">Protopolystoma xenopodis</name>
    <dbReference type="NCBI Taxonomy" id="117903"/>
    <lineage>
        <taxon>Eukaryota</taxon>
        <taxon>Metazoa</taxon>
        <taxon>Spiralia</taxon>
        <taxon>Lophotrochozoa</taxon>
        <taxon>Platyhelminthes</taxon>
        <taxon>Monogenea</taxon>
        <taxon>Polyopisthocotylea</taxon>
        <taxon>Polystomatidea</taxon>
        <taxon>Polystomatidae</taxon>
        <taxon>Protopolystoma</taxon>
    </lineage>
</organism>
<evidence type="ECO:0000313" key="2">
    <source>
        <dbReference type="EMBL" id="VEL07952.1"/>
    </source>
</evidence>
<feature type="compositionally biased region" description="Low complexity" evidence="1">
    <location>
        <begin position="28"/>
        <end position="40"/>
    </location>
</feature>
<protein>
    <submittedName>
        <fullName evidence="2">Uncharacterized protein</fullName>
    </submittedName>
</protein>